<dbReference type="EMBL" id="BMUW01000019">
    <property type="protein sequence ID" value="GGZ78762.1"/>
    <property type="molecule type" value="Genomic_DNA"/>
</dbReference>
<accession>A0ABQ3CG09</accession>
<organism evidence="1 2">
    <name type="scientific">Streptomyces rubiginosohelvolus</name>
    <dbReference type="NCBI Taxonomy" id="67362"/>
    <lineage>
        <taxon>Bacteria</taxon>
        <taxon>Bacillati</taxon>
        <taxon>Actinomycetota</taxon>
        <taxon>Actinomycetes</taxon>
        <taxon>Kitasatosporales</taxon>
        <taxon>Streptomycetaceae</taxon>
        <taxon>Streptomyces</taxon>
    </lineage>
</organism>
<evidence type="ECO:0000313" key="1">
    <source>
        <dbReference type="EMBL" id="GGZ78762.1"/>
    </source>
</evidence>
<dbReference type="Proteomes" id="UP000624183">
    <property type="component" value="Unassembled WGS sequence"/>
</dbReference>
<name>A0ABQ3CG09_9ACTN</name>
<sequence>MDRWHICLNTGLMGNDVFSDAVRERNAAGMTFNQMEAMTWDIGGKEGSRSSAWWNNMAKWQMDTPPAPKYVPGIAAALDLPEREVHEMIAEQWYGVRPDDRLPRRLRPLLSVARGVARVDLVTLKDVAETFSAKHKAETELEELKDQSIDDEGDA</sequence>
<reference evidence="2" key="1">
    <citation type="journal article" date="2019" name="Int. J. Syst. Evol. Microbiol.">
        <title>The Global Catalogue of Microorganisms (GCM) 10K type strain sequencing project: providing services to taxonomists for standard genome sequencing and annotation.</title>
        <authorList>
            <consortium name="The Broad Institute Genomics Platform"/>
            <consortium name="The Broad Institute Genome Sequencing Center for Infectious Disease"/>
            <person name="Wu L."/>
            <person name="Ma J."/>
        </authorList>
    </citation>
    <scope>NUCLEOTIDE SEQUENCE [LARGE SCALE GENOMIC DNA]</scope>
    <source>
        <strain evidence="2">JCM 4602</strain>
    </source>
</reference>
<proteinExistence type="predicted"/>
<evidence type="ECO:0000313" key="2">
    <source>
        <dbReference type="Proteomes" id="UP000624183"/>
    </source>
</evidence>
<gene>
    <name evidence="1" type="ORF">GCM10010328_62000</name>
</gene>
<keyword evidence="2" id="KW-1185">Reference proteome</keyword>
<protein>
    <submittedName>
        <fullName evidence="1">Uncharacterized protein</fullName>
    </submittedName>
</protein>
<comment type="caution">
    <text evidence="1">The sequence shown here is derived from an EMBL/GenBank/DDBJ whole genome shotgun (WGS) entry which is preliminary data.</text>
</comment>